<dbReference type="CDD" id="cd16021">
    <property type="entry name" value="ALP_like"/>
    <property type="match status" value="1"/>
</dbReference>
<keyword evidence="2" id="KW-1185">Reference proteome</keyword>
<dbReference type="PANTHER" id="PTHR10974:SF9">
    <property type="entry name" value="DUF229 DOMAIN CONTAINING PROTEIN-RELATED"/>
    <property type="match status" value="1"/>
</dbReference>
<name>A0A0M4EF31_DROBS</name>
<dbReference type="GO" id="GO:0005615">
    <property type="term" value="C:extracellular space"/>
    <property type="evidence" value="ECO:0007669"/>
    <property type="project" value="TreeGrafter"/>
</dbReference>
<dbReference type="STRING" id="30019.A0A0M4EF31"/>
<evidence type="ECO:0000313" key="1">
    <source>
        <dbReference type="EMBL" id="ALC46716.1"/>
    </source>
</evidence>
<accession>A0A0M4EF31</accession>
<evidence type="ECO:0000313" key="2">
    <source>
        <dbReference type="Proteomes" id="UP000494163"/>
    </source>
</evidence>
<dbReference type="Proteomes" id="UP000494163">
    <property type="component" value="Chromosome 3R"/>
</dbReference>
<dbReference type="InterPro" id="IPR004245">
    <property type="entry name" value="DUF229"/>
</dbReference>
<organism evidence="1 2">
    <name type="scientific">Drosophila busckii</name>
    <name type="common">Fruit fly</name>
    <dbReference type="NCBI Taxonomy" id="30019"/>
    <lineage>
        <taxon>Eukaryota</taxon>
        <taxon>Metazoa</taxon>
        <taxon>Ecdysozoa</taxon>
        <taxon>Arthropoda</taxon>
        <taxon>Hexapoda</taxon>
        <taxon>Insecta</taxon>
        <taxon>Pterygota</taxon>
        <taxon>Neoptera</taxon>
        <taxon>Endopterygota</taxon>
        <taxon>Diptera</taxon>
        <taxon>Brachycera</taxon>
        <taxon>Muscomorpha</taxon>
        <taxon>Ephydroidea</taxon>
        <taxon>Drosophilidae</taxon>
        <taxon>Drosophila</taxon>
    </lineage>
</organism>
<dbReference type="OMA" id="TYANARC"/>
<dbReference type="PANTHER" id="PTHR10974">
    <property type="entry name" value="FI08016P-RELATED"/>
    <property type="match status" value="1"/>
</dbReference>
<sequence>MPAVNPYTKDVLKIYKKKSYTSCDKSKSFIAVVYDRSTQNYSLHISERNLKCCYKQIKRTGSGNKADEEYKLLPCKEFPQDFVVPRQVDAILTECRRSKSRAIVQRDAFSFVQANRVVNKTVPKPSKRRPNVLLWGMDSISRMNFERTMPIMHKYLKDKQWFELQGYNKMADNTFPNLMALLTGFNYSRSEDVCNPYKVGALDSCPLLWKDYKRQGYMTAYAEDWGRFSTFNYKKRGFLKPPTDFYAHPHVLAIEHELKIVIDTGIPYCVGRRHYAEYIYDMALQFTEVYKNHSTFGMFWANSFSHNNFALPSSMDSKILEYMQKLNQTGTFDSSIVIFFSDHGMRFGPLRRLESGFLEERMPIMYIWLPLWFRAEYPEFVRALKLNRNRLTSPYDIHATLRHILDLEQPLAQLPRPEGCPACHSVFYEITKERDCPMAGIDGHWCTCLHFERLPNDDSTSKIIAGQLVAAINDYIVQRNLTDICHTLNLTNIELVQRTKKFGTQKSEVYLIRYETAPFNSIFEASTDWSPTSRKISINVPDISRLDPYSQLSMCVEGNVDKKFCICNDVEEVSAGTLL</sequence>
<dbReference type="InterPro" id="IPR017850">
    <property type="entry name" value="Alkaline_phosphatase_core_sf"/>
</dbReference>
<gene>
    <name evidence="1" type="ORF">Dbus_chr3Rg1466</name>
</gene>
<dbReference type="Gene3D" id="3.40.720.10">
    <property type="entry name" value="Alkaline Phosphatase, subunit A"/>
    <property type="match status" value="1"/>
</dbReference>
<reference evidence="1 2" key="1">
    <citation type="submission" date="2015-08" db="EMBL/GenBank/DDBJ databases">
        <title>Ancestral chromatin configuration constrains chromatin evolution on differentiating sex chromosomes in Drosophila.</title>
        <authorList>
            <person name="Zhou Q."/>
            <person name="Bachtrog D."/>
        </authorList>
    </citation>
    <scope>NUCLEOTIDE SEQUENCE [LARGE SCALE GENOMIC DNA]</scope>
    <source>
        <tissue evidence="1">Whole larvae</tissue>
    </source>
</reference>
<dbReference type="FunFam" id="3.40.720.10:FF:000017">
    <property type="entry name" value="Predicted protein"/>
    <property type="match status" value="1"/>
</dbReference>
<protein>
    <submittedName>
        <fullName evidence="1">CG15695</fullName>
    </submittedName>
</protein>
<dbReference type="OrthoDB" id="413313at2759"/>
<dbReference type="SUPFAM" id="SSF53649">
    <property type="entry name" value="Alkaline phosphatase-like"/>
    <property type="match status" value="1"/>
</dbReference>
<dbReference type="Pfam" id="PF02995">
    <property type="entry name" value="DUF229"/>
    <property type="match status" value="1"/>
</dbReference>
<proteinExistence type="predicted"/>
<dbReference type="AlphaFoldDB" id="A0A0M4EF31"/>
<dbReference type="EMBL" id="CP012526">
    <property type="protein sequence ID" value="ALC46716.1"/>
    <property type="molecule type" value="Genomic_DNA"/>
</dbReference>